<dbReference type="AlphaFoldDB" id="A0A2J6PGV0"/>
<proteinExistence type="predicted"/>
<keyword evidence="3" id="KW-1185">Reference proteome</keyword>
<feature type="compositionally biased region" description="Basic residues" evidence="1">
    <location>
        <begin position="99"/>
        <end position="116"/>
    </location>
</feature>
<gene>
    <name evidence="2" type="ORF">NA56DRAFT_445296</name>
</gene>
<dbReference type="EMBL" id="KZ613536">
    <property type="protein sequence ID" value="PMD13106.1"/>
    <property type="molecule type" value="Genomic_DNA"/>
</dbReference>
<evidence type="ECO:0000313" key="2">
    <source>
        <dbReference type="EMBL" id="PMD13106.1"/>
    </source>
</evidence>
<reference evidence="2 3" key="1">
    <citation type="submission" date="2016-05" db="EMBL/GenBank/DDBJ databases">
        <title>A degradative enzymes factory behind the ericoid mycorrhizal symbiosis.</title>
        <authorList>
            <consortium name="DOE Joint Genome Institute"/>
            <person name="Martino E."/>
            <person name="Morin E."/>
            <person name="Grelet G."/>
            <person name="Kuo A."/>
            <person name="Kohler A."/>
            <person name="Daghino S."/>
            <person name="Barry K."/>
            <person name="Choi C."/>
            <person name="Cichocki N."/>
            <person name="Clum A."/>
            <person name="Copeland A."/>
            <person name="Hainaut M."/>
            <person name="Haridas S."/>
            <person name="Labutti K."/>
            <person name="Lindquist E."/>
            <person name="Lipzen A."/>
            <person name="Khouja H.-R."/>
            <person name="Murat C."/>
            <person name="Ohm R."/>
            <person name="Olson A."/>
            <person name="Spatafora J."/>
            <person name="Veneault-Fourrey C."/>
            <person name="Henrissat B."/>
            <person name="Grigoriev I."/>
            <person name="Martin F."/>
            <person name="Perotto S."/>
        </authorList>
    </citation>
    <scope>NUCLEOTIDE SEQUENCE [LARGE SCALE GENOMIC DNA]</scope>
    <source>
        <strain evidence="2 3">UAMH 7357</strain>
    </source>
</reference>
<evidence type="ECO:0000313" key="3">
    <source>
        <dbReference type="Proteomes" id="UP000235672"/>
    </source>
</evidence>
<protein>
    <submittedName>
        <fullName evidence="2">Uncharacterized protein</fullName>
    </submittedName>
</protein>
<organism evidence="2 3">
    <name type="scientific">Hyaloscypha hepaticicola</name>
    <dbReference type="NCBI Taxonomy" id="2082293"/>
    <lineage>
        <taxon>Eukaryota</taxon>
        <taxon>Fungi</taxon>
        <taxon>Dikarya</taxon>
        <taxon>Ascomycota</taxon>
        <taxon>Pezizomycotina</taxon>
        <taxon>Leotiomycetes</taxon>
        <taxon>Helotiales</taxon>
        <taxon>Hyaloscyphaceae</taxon>
        <taxon>Hyaloscypha</taxon>
    </lineage>
</organism>
<feature type="region of interest" description="Disordered" evidence="1">
    <location>
        <begin position="45"/>
        <end position="146"/>
    </location>
</feature>
<feature type="compositionally biased region" description="Polar residues" evidence="1">
    <location>
        <begin position="69"/>
        <end position="95"/>
    </location>
</feature>
<evidence type="ECO:0000256" key="1">
    <source>
        <dbReference type="SAM" id="MobiDB-lite"/>
    </source>
</evidence>
<name>A0A2J6PGV0_9HELO</name>
<dbReference type="Proteomes" id="UP000235672">
    <property type="component" value="Unassembled WGS sequence"/>
</dbReference>
<sequence length="146" mass="16604">MYRPISFSNMLEDKLNELAQANQSHRVFPKWLDEDELYRRAIALSPPISPKMSLTPSETGSPPPHLDQISPQERLQSPITTPSKTPSIRRSSTTEPFHASHKPARITKNTSKKTKRSAGNTKASRRRVHQMVTRSMAQQTKLREFG</sequence>
<accession>A0A2J6PGV0</accession>